<evidence type="ECO:0000256" key="3">
    <source>
        <dbReference type="ARBA" id="ARBA00022670"/>
    </source>
</evidence>
<evidence type="ECO:0000256" key="4">
    <source>
        <dbReference type="ARBA" id="ARBA00022801"/>
    </source>
</evidence>
<reference evidence="13 15" key="1">
    <citation type="submission" date="2015-11" db="EMBL/GenBank/DDBJ databases">
        <title>Genomic analysis of 38 Legionella species identifies large and diverse effector repertoires.</title>
        <authorList>
            <person name="Burstein D."/>
            <person name="Amaro F."/>
            <person name="Zusman T."/>
            <person name="Lifshitz Z."/>
            <person name="Cohen O."/>
            <person name="Gilbert J.A."/>
            <person name="Pupko T."/>
            <person name="Shuman H.A."/>
            <person name="Segal G."/>
        </authorList>
    </citation>
    <scope>NUCLEOTIDE SEQUENCE [LARGE SCALE GENOMIC DNA]</scope>
    <source>
        <strain evidence="13 15">Lyon 8420412</strain>
    </source>
</reference>
<dbReference type="GO" id="GO:0004176">
    <property type="term" value="F:ATP-dependent peptidase activity"/>
    <property type="evidence" value="ECO:0007669"/>
    <property type="project" value="InterPro"/>
</dbReference>
<evidence type="ECO:0000256" key="9">
    <source>
        <dbReference type="PROSITE-ProRule" id="PRU10086"/>
    </source>
</evidence>
<dbReference type="Proteomes" id="UP000254476">
    <property type="component" value="Unassembled WGS sequence"/>
</dbReference>
<dbReference type="EC" id="3.4.21.92" evidence="7 10"/>
<dbReference type="OrthoDB" id="9802800at2"/>
<name>A0A378JCA0_9GAMM</name>
<dbReference type="GO" id="GO:0005737">
    <property type="term" value="C:cytoplasm"/>
    <property type="evidence" value="ECO:0007669"/>
    <property type="project" value="UniProtKB-SubCell"/>
</dbReference>
<evidence type="ECO:0000313" key="16">
    <source>
        <dbReference type="Proteomes" id="UP000254476"/>
    </source>
</evidence>
<feature type="active site" description="Nucleophile" evidence="7">
    <location>
        <position position="110"/>
    </location>
</feature>
<keyword evidence="2 7" id="KW-0963">Cytoplasm</keyword>
<dbReference type="PANTHER" id="PTHR10381">
    <property type="entry name" value="ATP-DEPENDENT CLP PROTEASE PROTEOLYTIC SUBUNIT"/>
    <property type="match status" value="1"/>
</dbReference>
<dbReference type="GO" id="GO:0051117">
    <property type="term" value="F:ATPase binding"/>
    <property type="evidence" value="ECO:0007669"/>
    <property type="project" value="TreeGrafter"/>
</dbReference>
<dbReference type="PANTHER" id="PTHR10381:SF70">
    <property type="entry name" value="ATP-DEPENDENT CLP PROTEASE PROTEOLYTIC SUBUNIT"/>
    <property type="match status" value="1"/>
</dbReference>
<dbReference type="InterPro" id="IPR029045">
    <property type="entry name" value="ClpP/crotonase-like_dom_sf"/>
</dbReference>
<dbReference type="CDD" id="cd07017">
    <property type="entry name" value="S14_ClpP_2"/>
    <property type="match status" value="1"/>
</dbReference>
<dbReference type="SUPFAM" id="SSF52096">
    <property type="entry name" value="ClpP/crotonase"/>
    <property type="match status" value="1"/>
</dbReference>
<dbReference type="GO" id="GO:0009368">
    <property type="term" value="C:endopeptidase Clp complex"/>
    <property type="evidence" value="ECO:0007669"/>
    <property type="project" value="TreeGrafter"/>
</dbReference>
<keyword evidence="4 7" id="KW-0378">Hydrolase</keyword>
<dbReference type="GO" id="GO:0006515">
    <property type="term" value="P:protein quality control for misfolded or incompletely synthesized proteins"/>
    <property type="evidence" value="ECO:0007669"/>
    <property type="project" value="TreeGrafter"/>
</dbReference>
<proteinExistence type="inferred from homology"/>
<evidence type="ECO:0000256" key="1">
    <source>
        <dbReference type="ARBA" id="ARBA00007039"/>
    </source>
</evidence>
<keyword evidence="5 7" id="KW-0720">Serine protease</keyword>
<dbReference type="Gene3D" id="3.90.226.10">
    <property type="entry name" value="2-enoyl-CoA Hydratase, Chain A, domain 1"/>
    <property type="match status" value="1"/>
</dbReference>
<comment type="subcellular location">
    <subcellularLocation>
        <location evidence="7">Cytoplasm</location>
    </subcellularLocation>
</comment>
<dbReference type="InterPro" id="IPR023562">
    <property type="entry name" value="ClpP/TepA"/>
</dbReference>
<organism evidence="14 16">
    <name type="scientific">Legionella gratiana</name>
    <dbReference type="NCBI Taxonomy" id="45066"/>
    <lineage>
        <taxon>Bacteria</taxon>
        <taxon>Pseudomonadati</taxon>
        <taxon>Pseudomonadota</taxon>
        <taxon>Gammaproteobacteria</taxon>
        <taxon>Legionellales</taxon>
        <taxon>Legionellaceae</taxon>
        <taxon>Legionella</taxon>
    </lineage>
</organism>
<dbReference type="RefSeq" id="WP_058498372.1">
    <property type="nucleotide sequence ID" value="NZ_CAAAHW010000016.1"/>
</dbReference>
<evidence type="ECO:0000313" key="14">
    <source>
        <dbReference type="EMBL" id="STX45433.1"/>
    </source>
</evidence>
<dbReference type="InterPro" id="IPR033135">
    <property type="entry name" value="ClpP_His_AS"/>
</dbReference>
<evidence type="ECO:0000256" key="11">
    <source>
        <dbReference type="RuleBase" id="RU000550"/>
    </source>
</evidence>
<dbReference type="NCBIfam" id="NF009205">
    <property type="entry name" value="PRK12553.1"/>
    <property type="match status" value="1"/>
</dbReference>
<dbReference type="STRING" id="45066.Lgra_1214"/>
<reference evidence="14 16" key="2">
    <citation type="submission" date="2018-06" db="EMBL/GenBank/DDBJ databases">
        <authorList>
            <consortium name="Pathogen Informatics"/>
            <person name="Doyle S."/>
        </authorList>
    </citation>
    <scope>NUCLEOTIDE SEQUENCE [LARGE SCALE GENOMIC DNA]</scope>
    <source>
        <strain evidence="14 16">NCTC12388</strain>
    </source>
</reference>
<dbReference type="NCBIfam" id="NF001368">
    <property type="entry name" value="PRK00277.1"/>
    <property type="match status" value="1"/>
</dbReference>
<dbReference type="Proteomes" id="UP000054691">
    <property type="component" value="Unassembled WGS sequence"/>
</dbReference>
<evidence type="ECO:0000256" key="12">
    <source>
        <dbReference type="RuleBase" id="RU003567"/>
    </source>
</evidence>
<evidence type="ECO:0000313" key="13">
    <source>
        <dbReference type="EMBL" id="KTD11756.1"/>
    </source>
</evidence>
<dbReference type="PROSITE" id="PS00382">
    <property type="entry name" value="CLP_PROTEASE_HIS"/>
    <property type="match status" value="1"/>
</dbReference>
<dbReference type="PROSITE" id="PS00381">
    <property type="entry name" value="CLP_PROTEASE_SER"/>
    <property type="match status" value="1"/>
</dbReference>
<dbReference type="Pfam" id="PF00574">
    <property type="entry name" value="CLP_protease"/>
    <property type="match status" value="1"/>
</dbReference>
<dbReference type="GO" id="GO:0004252">
    <property type="term" value="F:serine-type endopeptidase activity"/>
    <property type="evidence" value="ECO:0007669"/>
    <property type="project" value="UniProtKB-UniRule"/>
</dbReference>
<evidence type="ECO:0000256" key="8">
    <source>
        <dbReference type="PROSITE-ProRule" id="PRU10085"/>
    </source>
</evidence>
<comment type="catalytic activity">
    <reaction evidence="6 7 9">
        <text>Hydrolysis of proteins to small peptides in the presence of ATP and magnesium. alpha-casein is the usual test substrate. In the absence of ATP, only oligopeptides shorter than five residues are hydrolyzed (such as succinyl-Leu-Tyr-|-NHMec, and Leu-Tyr-Leu-|-Tyr-Trp, in which cleavage of the -Tyr-|-Leu- and -Tyr-|-Trp bonds also occurs).</text>
        <dbReference type="EC" id="3.4.21.92"/>
    </reaction>
</comment>
<accession>A0A378JCA0</accession>
<keyword evidence="15" id="KW-1185">Reference proteome</keyword>
<comment type="subunit">
    <text evidence="7">Fourteen ClpP subunits assemble into 2 heptameric rings which stack back to back to give a disk-like structure with a central cavity, resembling the structure of eukaryotic proteasomes.</text>
</comment>
<evidence type="ECO:0000313" key="15">
    <source>
        <dbReference type="Proteomes" id="UP000054691"/>
    </source>
</evidence>
<dbReference type="EMBL" id="UGOB01000001">
    <property type="protein sequence ID" value="STX45433.1"/>
    <property type="molecule type" value="Genomic_DNA"/>
</dbReference>
<dbReference type="AlphaFoldDB" id="A0A378JCA0"/>
<feature type="active site" evidence="8">
    <location>
        <position position="110"/>
    </location>
</feature>
<feature type="active site" evidence="7 9">
    <location>
        <position position="135"/>
    </location>
</feature>
<dbReference type="PRINTS" id="PR00127">
    <property type="entry name" value="CLPPROTEASEP"/>
</dbReference>
<evidence type="ECO:0000256" key="5">
    <source>
        <dbReference type="ARBA" id="ARBA00022825"/>
    </source>
</evidence>
<evidence type="ECO:0000256" key="6">
    <source>
        <dbReference type="ARBA" id="ARBA00034021"/>
    </source>
</evidence>
<gene>
    <name evidence="7 14" type="primary">clpP</name>
    <name evidence="13" type="ORF">Lgra_1214</name>
    <name evidence="14" type="ORF">NCTC12388_02164</name>
</gene>
<dbReference type="NCBIfam" id="TIGR00493">
    <property type="entry name" value="clpP"/>
    <property type="match status" value="1"/>
</dbReference>
<evidence type="ECO:0000256" key="2">
    <source>
        <dbReference type="ARBA" id="ARBA00022490"/>
    </source>
</evidence>
<keyword evidence="3 7" id="KW-0645">Protease</keyword>
<evidence type="ECO:0000256" key="10">
    <source>
        <dbReference type="RuleBase" id="RU000549"/>
    </source>
</evidence>
<comment type="similarity">
    <text evidence="1 7 12">Belongs to the peptidase S14 family.</text>
</comment>
<sequence>MSGYSESIIRNASGLVPMVIEQTSRGERSYDIYSRLLKERIIFLLGEVEDHMANLVVAQLLFLESENPEKDISLYINSPGGVVTAGLAIYDTMQFIKPDVSTLCIGQAASAAALLLCAGADGKRFCLPNSRVMIHQPLGGYRGQATDIEIHARETLAVRERLNNIMAKHTKKTPDQIMRDTERDNFMSATQAVEYGLIDKVLFDRESVSKAE</sequence>
<protein>
    <recommendedName>
        <fullName evidence="7 12">ATP-dependent Clp protease proteolytic subunit</fullName>
        <ecNumber evidence="7 10">3.4.21.92</ecNumber>
    </recommendedName>
    <alternativeName>
        <fullName evidence="7">Endopeptidase Clp</fullName>
    </alternativeName>
</protein>
<dbReference type="InterPro" id="IPR001907">
    <property type="entry name" value="ClpP"/>
</dbReference>
<dbReference type="EMBL" id="LNYE01000020">
    <property type="protein sequence ID" value="KTD11756.1"/>
    <property type="molecule type" value="Genomic_DNA"/>
</dbReference>
<dbReference type="FunFam" id="3.90.226.10:FF:000001">
    <property type="entry name" value="ATP-dependent Clp protease proteolytic subunit"/>
    <property type="match status" value="1"/>
</dbReference>
<comment type="function">
    <text evidence="7 11">Cleaves peptides in various proteins in a process that requires ATP hydrolysis. Has a chymotrypsin-like activity. Plays a major role in the degradation of misfolded proteins.</text>
</comment>
<evidence type="ECO:0000256" key="7">
    <source>
        <dbReference type="HAMAP-Rule" id="MF_00444"/>
    </source>
</evidence>
<dbReference type="InterPro" id="IPR018215">
    <property type="entry name" value="ClpP_Ser_AS"/>
</dbReference>
<dbReference type="HAMAP" id="MF_00444">
    <property type="entry name" value="ClpP"/>
    <property type="match status" value="1"/>
</dbReference>